<dbReference type="GO" id="GO:0006303">
    <property type="term" value="P:double-strand break repair via nonhomologous end joining"/>
    <property type="evidence" value="ECO:0007669"/>
    <property type="project" value="TreeGrafter"/>
</dbReference>
<evidence type="ECO:0000256" key="4">
    <source>
        <dbReference type="ARBA" id="ARBA00022759"/>
    </source>
</evidence>
<keyword evidence="9" id="KW-0234">DNA repair</keyword>
<keyword evidence="4" id="KW-0255">Endonuclease</keyword>
<evidence type="ECO:0000313" key="15">
    <source>
        <dbReference type="EMBL" id="KAF2006706.1"/>
    </source>
</evidence>
<evidence type="ECO:0000256" key="12">
    <source>
        <dbReference type="ARBA" id="ARBA00042677"/>
    </source>
</evidence>
<evidence type="ECO:0000256" key="8">
    <source>
        <dbReference type="ARBA" id="ARBA00023172"/>
    </source>
</evidence>
<comment type="subcellular location">
    <subcellularLocation>
        <location evidence="1">Nucleus</location>
    </subcellularLocation>
</comment>
<dbReference type="GO" id="GO:0006310">
    <property type="term" value="P:DNA recombination"/>
    <property type="evidence" value="ECO:0007669"/>
    <property type="project" value="UniProtKB-KW"/>
</dbReference>
<evidence type="ECO:0000256" key="5">
    <source>
        <dbReference type="ARBA" id="ARBA00022763"/>
    </source>
</evidence>
<dbReference type="SUPFAM" id="SSF56281">
    <property type="entry name" value="Metallo-hydrolase/oxidoreductase"/>
    <property type="match status" value="1"/>
</dbReference>
<protein>
    <recommendedName>
        <fullName evidence="11">Protein artemis</fullName>
    </recommendedName>
    <alternativeName>
        <fullName evidence="12">DNA cross-link repair 1C protein</fullName>
    </alternativeName>
</protein>
<keyword evidence="5" id="KW-0227">DNA damage</keyword>
<evidence type="ECO:0000256" key="11">
    <source>
        <dbReference type="ARBA" id="ARBA00039759"/>
    </source>
</evidence>
<dbReference type="GO" id="GO:0005634">
    <property type="term" value="C:nucleus"/>
    <property type="evidence" value="ECO:0007669"/>
    <property type="project" value="UniProtKB-SubCell"/>
</dbReference>
<name>A0A6A5X2V9_9PLEO</name>
<dbReference type="OrthoDB" id="5561659at2759"/>
<accession>A0A6A5X2V9</accession>
<keyword evidence="6" id="KW-0378">Hydrolase</keyword>
<dbReference type="Gene3D" id="3.60.15.10">
    <property type="entry name" value="Ribonuclease Z/Hydroxyacylglutathione hydrolase-like"/>
    <property type="match status" value="1"/>
</dbReference>
<dbReference type="PANTHER" id="PTHR23240:SF8">
    <property type="entry name" value="PROTEIN ARTEMIS"/>
    <property type="match status" value="1"/>
</dbReference>
<dbReference type="GO" id="GO:0035312">
    <property type="term" value="F:5'-3' DNA exonuclease activity"/>
    <property type="evidence" value="ECO:0007669"/>
    <property type="project" value="TreeGrafter"/>
</dbReference>
<evidence type="ECO:0000256" key="13">
    <source>
        <dbReference type="SAM" id="MobiDB-lite"/>
    </source>
</evidence>
<dbReference type="InterPro" id="IPR011084">
    <property type="entry name" value="DRMBL"/>
</dbReference>
<dbReference type="GO" id="GO:0036297">
    <property type="term" value="P:interstrand cross-link repair"/>
    <property type="evidence" value="ECO:0007669"/>
    <property type="project" value="TreeGrafter"/>
</dbReference>
<evidence type="ECO:0000259" key="14">
    <source>
        <dbReference type="Pfam" id="PF07522"/>
    </source>
</evidence>
<evidence type="ECO:0000256" key="3">
    <source>
        <dbReference type="ARBA" id="ARBA00022722"/>
    </source>
</evidence>
<keyword evidence="10" id="KW-0539">Nucleus</keyword>
<gene>
    <name evidence="15" type="ORF">P154DRAFT_517739</name>
</gene>
<evidence type="ECO:0000256" key="2">
    <source>
        <dbReference type="ARBA" id="ARBA00010304"/>
    </source>
</evidence>
<keyword evidence="3" id="KW-0540">Nuclease</keyword>
<comment type="similarity">
    <text evidence="2">Belongs to the DNA repair metallo-beta-lactamase (DRMBL) family.</text>
</comment>
<dbReference type="Proteomes" id="UP000799779">
    <property type="component" value="Unassembled WGS sequence"/>
</dbReference>
<evidence type="ECO:0000313" key="16">
    <source>
        <dbReference type="Proteomes" id="UP000799779"/>
    </source>
</evidence>
<feature type="domain" description="DNA repair metallo-beta-lactamase" evidence="14">
    <location>
        <begin position="368"/>
        <end position="404"/>
    </location>
</feature>
<sequence length="605" mass="68213">MNFAKGLLESRNVTYKKHLHKLAKPLPLETPTMIELGPEMKLRVTLFDANHCIGAVMFLIEGDGKAILYTGDIRAETWWVNSLVQNPVLLPYASGIRRLDCMYLDTTFATKSAPYREFPSKAEGIRELLQKVEEYPEDTIFYFHAWTFGYENAWIALATSIGTQIHLDSYRSRIYGSLSTLNRDQLRESGLNVQGENRYLRDHGIEIREAPALCGFRNGNHIQRGCLTSNPNTRIHSCERGMGCPVIDHDSKAQVVHIIPIVSRSNNIEIAELGAGGGHGDLDQKGELETSNRADVGRLMELCTSKIEDAELLSKVMALLQQALNEDNNKIELDMDLQKDSQDSEDGLSLQSLVSVLSTHATEPVPPDEKQNRIIRFPYSRHSSYSELCELVQAFKPKDVFPCTVDESTWTPSMGMQSLFGQFCSESIFRHDREMMKIYEYRQSREKRSPERIEMNTPEKGYTPSPITSKRRRIEMADEELDASFVTPAQSTNQISCIKSRKIVDIEVSANSSLQPLQETDTDIIEKGPCRPLLPPHGTSINSHPSESSVSNSEPSRKDRNLSKSRRSNRNLAYEAALGIEMTWADFGGLGCTKDEREKGEEVEL</sequence>
<feature type="region of interest" description="Disordered" evidence="13">
    <location>
        <begin position="528"/>
        <end position="568"/>
    </location>
</feature>
<dbReference type="Pfam" id="PF07522">
    <property type="entry name" value="DRMBL"/>
    <property type="match status" value="1"/>
</dbReference>
<organism evidence="15 16">
    <name type="scientific">Amniculicola lignicola CBS 123094</name>
    <dbReference type="NCBI Taxonomy" id="1392246"/>
    <lineage>
        <taxon>Eukaryota</taxon>
        <taxon>Fungi</taxon>
        <taxon>Dikarya</taxon>
        <taxon>Ascomycota</taxon>
        <taxon>Pezizomycotina</taxon>
        <taxon>Dothideomycetes</taxon>
        <taxon>Pleosporomycetidae</taxon>
        <taxon>Pleosporales</taxon>
        <taxon>Amniculicolaceae</taxon>
        <taxon>Amniculicola</taxon>
    </lineage>
</organism>
<dbReference type="GO" id="GO:0003684">
    <property type="term" value="F:damaged DNA binding"/>
    <property type="evidence" value="ECO:0007669"/>
    <property type="project" value="TreeGrafter"/>
</dbReference>
<proteinExistence type="inferred from homology"/>
<evidence type="ECO:0000256" key="6">
    <source>
        <dbReference type="ARBA" id="ARBA00022801"/>
    </source>
</evidence>
<evidence type="ECO:0000256" key="10">
    <source>
        <dbReference type="ARBA" id="ARBA00023242"/>
    </source>
</evidence>
<evidence type="ECO:0000256" key="9">
    <source>
        <dbReference type="ARBA" id="ARBA00023204"/>
    </source>
</evidence>
<feature type="region of interest" description="Disordered" evidence="13">
    <location>
        <begin position="448"/>
        <end position="467"/>
    </location>
</feature>
<dbReference type="GO" id="GO:0004519">
    <property type="term" value="F:endonuclease activity"/>
    <property type="evidence" value="ECO:0007669"/>
    <property type="project" value="UniProtKB-KW"/>
</dbReference>
<dbReference type="AlphaFoldDB" id="A0A6A5X2V9"/>
<evidence type="ECO:0000256" key="7">
    <source>
        <dbReference type="ARBA" id="ARBA00022839"/>
    </source>
</evidence>
<feature type="compositionally biased region" description="Low complexity" evidence="13">
    <location>
        <begin position="540"/>
        <end position="554"/>
    </location>
</feature>
<keyword evidence="8" id="KW-0233">DNA recombination</keyword>
<dbReference type="EMBL" id="ML977559">
    <property type="protein sequence ID" value="KAF2006706.1"/>
    <property type="molecule type" value="Genomic_DNA"/>
</dbReference>
<dbReference type="GO" id="GO:0000723">
    <property type="term" value="P:telomere maintenance"/>
    <property type="evidence" value="ECO:0007669"/>
    <property type="project" value="TreeGrafter"/>
</dbReference>
<keyword evidence="7" id="KW-0269">Exonuclease</keyword>
<dbReference type="PANTHER" id="PTHR23240">
    <property type="entry name" value="DNA CROSS-LINK REPAIR PROTEIN PSO2/SNM1-RELATED"/>
    <property type="match status" value="1"/>
</dbReference>
<dbReference type="InterPro" id="IPR036866">
    <property type="entry name" value="RibonucZ/Hydroxyglut_hydro"/>
</dbReference>
<reference evidence="15" key="1">
    <citation type="journal article" date="2020" name="Stud. Mycol.">
        <title>101 Dothideomycetes genomes: a test case for predicting lifestyles and emergence of pathogens.</title>
        <authorList>
            <person name="Haridas S."/>
            <person name="Albert R."/>
            <person name="Binder M."/>
            <person name="Bloem J."/>
            <person name="Labutti K."/>
            <person name="Salamov A."/>
            <person name="Andreopoulos B."/>
            <person name="Baker S."/>
            <person name="Barry K."/>
            <person name="Bills G."/>
            <person name="Bluhm B."/>
            <person name="Cannon C."/>
            <person name="Castanera R."/>
            <person name="Culley D."/>
            <person name="Daum C."/>
            <person name="Ezra D."/>
            <person name="Gonzalez J."/>
            <person name="Henrissat B."/>
            <person name="Kuo A."/>
            <person name="Liang C."/>
            <person name="Lipzen A."/>
            <person name="Lutzoni F."/>
            <person name="Magnuson J."/>
            <person name="Mondo S."/>
            <person name="Nolan M."/>
            <person name="Ohm R."/>
            <person name="Pangilinan J."/>
            <person name="Park H.-J."/>
            <person name="Ramirez L."/>
            <person name="Alfaro M."/>
            <person name="Sun H."/>
            <person name="Tritt A."/>
            <person name="Yoshinaga Y."/>
            <person name="Zwiers L.-H."/>
            <person name="Turgeon B."/>
            <person name="Goodwin S."/>
            <person name="Spatafora J."/>
            <person name="Crous P."/>
            <person name="Grigoriev I."/>
        </authorList>
    </citation>
    <scope>NUCLEOTIDE SEQUENCE</scope>
    <source>
        <strain evidence="15">CBS 123094</strain>
    </source>
</reference>
<evidence type="ECO:0000256" key="1">
    <source>
        <dbReference type="ARBA" id="ARBA00004123"/>
    </source>
</evidence>
<keyword evidence="16" id="KW-1185">Reference proteome</keyword>